<evidence type="ECO:0000313" key="2">
    <source>
        <dbReference type="EMBL" id="MBM7704588.1"/>
    </source>
</evidence>
<protein>
    <submittedName>
        <fullName evidence="2">HD-GYP domain-containing protein (C-di-GMP phosphodiesterase class II)</fullName>
    </submittedName>
</protein>
<sequence>MKLVAVEFLKPGVFLGKPIYNEQGNVLVNQGIMLTTTIIKRLKLLGISFVYIQDERMKDITFHASVISEVRNRAINTVQDSFLKLKNQPSGRKQISLFEQSVKEITRISDEFVKDLTSDDDVLSLLTDVYVYDNYVFSHSVNVTLYALALGIELRLSQKELEKLGVGGMLHDVGKMFIPNEILNKPGKLTNEEFAMVKKHTTYGFDLLKAMPTVSIISAYCAQQHHERLDGTGYPYGLKGEQIHYFSKILAIADVYDAVTSHRVYRKALLPHEALEILYAGAGTHFDRDMVEAFRKAIIIYPIGLGVTLNDGRKGVVVGQNKGISDRPIVRILEENENELHEPYDLDLKEHMDILVTASETTI</sequence>
<evidence type="ECO:0000259" key="1">
    <source>
        <dbReference type="PROSITE" id="PS51832"/>
    </source>
</evidence>
<dbReference type="EMBL" id="JAFBFC010000007">
    <property type="protein sequence ID" value="MBM7704588.1"/>
    <property type="molecule type" value="Genomic_DNA"/>
</dbReference>
<proteinExistence type="predicted"/>
<reference evidence="2 3" key="1">
    <citation type="submission" date="2021-01" db="EMBL/GenBank/DDBJ databases">
        <title>Genomic Encyclopedia of Type Strains, Phase IV (KMG-IV): sequencing the most valuable type-strain genomes for metagenomic binning, comparative biology and taxonomic classification.</title>
        <authorList>
            <person name="Goeker M."/>
        </authorList>
    </citation>
    <scope>NUCLEOTIDE SEQUENCE [LARGE SCALE GENOMIC DNA]</scope>
    <source>
        <strain evidence="2 3">DSM 104297</strain>
    </source>
</reference>
<dbReference type="InterPro" id="IPR037522">
    <property type="entry name" value="HD_GYP_dom"/>
</dbReference>
<organism evidence="2 3">
    <name type="scientific">Priestia iocasae</name>
    <dbReference type="NCBI Taxonomy" id="2291674"/>
    <lineage>
        <taxon>Bacteria</taxon>
        <taxon>Bacillati</taxon>
        <taxon>Bacillota</taxon>
        <taxon>Bacilli</taxon>
        <taxon>Bacillales</taxon>
        <taxon>Bacillaceae</taxon>
        <taxon>Priestia</taxon>
    </lineage>
</organism>
<dbReference type="SUPFAM" id="SSF109604">
    <property type="entry name" value="HD-domain/PDEase-like"/>
    <property type="match status" value="1"/>
</dbReference>
<dbReference type="Pfam" id="PF13487">
    <property type="entry name" value="HD_5"/>
    <property type="match status" value="1"/>
</dbReference>
<dbReference type="PANTHER" id="PTHR43155">
    <property type="entry name" value="CYCLIC DI-GMP PHOSPHODIESTERASE PA4108-RELATED"/>
    <property type="match status" value="1"/>
</dbReference>
<dbReference type="RefSeq" id="WP_205188588.1">
    <property type="nucleotide sequence ID" value="NZ_JAFBFC010000007.1"/>
</dbReference>
<dbReference type="InterPro" id="IPR003607">
    <property type="entry name" value="HD/PDEase_dom"/>
</dbReference>
<comment type="caution">
    <text evidence="2">The sequence shown here is derived from an EMBL/GenBank/DDBJ whole genome shotgun (WGS) entry which is preliminary data.</text>
</comment>
<dbReference type="SMART" id="SM00471">
    <property type="entry name" value="HDc"/>
    <property type="match status" value="1"/>
</dbReference>
<accession>A0ABS2QZB7</accession>
<dbReference type="PROSITE" id="PS51832">
    <property type="entry name" value="HD_GYP"/>
    <property type="match status" value="1"/>
</dbReference>
<keyword evidence="3" id="KW-1185">Reference proteome</keyword>
<gene>
    <name evidence="2" type="ORF">JOC83_003445</name>
</gene>
<dbReference type="CDD" id="cd00077">
    <property type="entry name" value="HDc"/>
    <property type="match status" value="1"/>
</dbReference>
<feature type="domain" description="HD-GYP" evidence="1">
    <location>
        <begin position="114"/>
        <end position="310"/>
    </location>
</feature>
<dbReference type="Proteomes" id="UP000809829">
    <property type="component" value="Unassembled WGS sequence"/>
</dbReference>
<evidence type="ECO:0000313" key="3">
    <source>
        <dbReference type="Proteomes" id="UP000809829"/>
    </source>
</evidence>
<dbReference type="PANTHER" id="PTHR43155:SF2">
    <property type="entry name" value="CYCLIC DI-GMP PHOSPHODIESTERASE PA4108"/>
    <property type="match status" value="1"/>
</dbReference>
<dbReference type="Gene3D" id="1.10.3210.10">
    <property type="entry name" value="Hypothetical protein af1432"/>
    <property type="match status" value="1"/>
</dbReference>
<name>A0ABS2QZB7_9BACI</name>